<evidence type="ECO:0000256" key="3">
    <source>
        <dbReference type="ARBA" id="ARBA00022568"/>
    </source>
</evidence>
<dbReference type="SUPFAM" id="SSF53300">
    <property type="entry name" value="vWA-like"/>
    <property type="match status" value="1"/>
</dbReference>
<feature type="domain" description="VWFA" evidence="18">
    <location>
        <begin position="284"/>
        <end position="468"/>
    </location>
</feature>
<dbReference type="InterPro" id="IPR036465">
    <property type="entry name" value="vWFA_dom_sf"/>
</dbReference>
<keyword evidence="3" id="KW-0109">Calcium transport</keyword>
<dbReference type="GO" id="GO:0005891">
    <property type="term" value="C:voltage-gated calcium channel complex"/>
    <property type="evidence" value="ECO:0007669"/>
    <property type="project" value="TreeGrafter"/>
</dbReference>
<evidence type="ECO:0000256" key="9">
    <source>
        <dbReference type="ARBA" id="ARBA00022882"/>
    </source>
</evidence>
<feature type="chain" id="PRO_5040416857" description="VWFA domain-containing protein" evidence="17">
    <location>
        <begin position="25"/>
        <end position="1271"/>
    </location>
</feature>
<keyword evidence="8" id="KW-0106">Calcium</keyword>
<feature type="region of interest" description="Disordered" evidence="16">
    <location>
        <begin position="124"/>
        <end position="159"/>
    </location>
</feature>
<dbReference type="InterPro" id="IPR013680">
    <property type="entry name" value="VDCC_a2/dsu"/>
</dbReference>
<evidence type="ECO:0000256" key="1">
    <source>
        <dbReference type="ARBA" id="ARBA00004479"/>
    </source>
</evidence>
<dbReference type="OrthoDB" id="10054666at2759"/>
<keyword evidence="2" id="KW-0813">Transport</keyword>
<name>A0A9N9RJU2_9DIPT</name>
<evidence type="ECO:0000256" key="2">
    <source>
        <dbReference type="ARBA" id="ARBA00022448"/>
    </source>
</evidence>
<keyword evidence="12" id="KW-0472">Membrane</keyword>
<evidence type="ECO:0000256" key="15">
    <source>
        <dbReference type="ARBA" id="ARBA00023303"/>
    </source>
</evidence>
<evidence type="ECO:0000256" key="12">
    <source>
        <dbReference type="ARBA" id="ARBA00023136"/>
    </source>
</evidence>
<keyword evidence="20" id="KW-1185">Reference proteome</keyword>
<keyword evidence="13" id="KW-1015">Disulfide bond</keyword>
<keyword evidence="4" id="KW-0107">Calcium channel</keyword>
<dbReference type="PANTHER" id="PTHR10166">
    <property type="entry name" value="VOLTAGE-DEPENDENT CALCIUM CHANNEL SUBUNIT ALPHA-2/DELTA-RELATED"/>
    <property type="match status" value="1"/>
</dbReference>
<dbReference type="PANTHER" id="PTHR10166:SF63">
    <property type="entry name" value="STRAIGHTJACKET, ISOFORM C"/>
    <property type="match status" value="1"/>
</dbReference>
<dbReference type="Pfam" id="PF08473">
    <property type="entry name" value="VGCC_alpha2"/>
    <property type="match status" value="1"/>
</dbReference>
<keyword evidence="9" id="KW-0851">Voltage-gated channel</keyword>
<dbReference type="InterPro" id="IPR051173">
    <property type="entry name" value="Ca_channel_alpha-2/delta"/>
</dbReference>
<feature type="compositionally biased region" description="Basic and acidic residues" evidence="16">
    <location>
        <begin position="130"/>
        <end position="141"/>
    </location>
</feature>
<evidence type="ECO:0000313" key="19">
    <source>
        <dbReference type="EMBL" id="CAG9798476.1"/>
    </source>
</evidence>
<dbReference type="InterPro" id="IPR002035">
    <property type="entry name" value="VWF_A"/>
</dbReference>
<evidence type="ECO:0000256" key="8">
    <source>
        <dbReference type="ARBA" id="ARBA00022837"/>
    </source>
</evidence>
<dbReference type="Gene3D" id="3.30.450.20">
    <property type="entry name" value="PAS domain"/>
    <property type="match status" value="1"/>
</dbReference>
<dbReference type="AlphaFoldDB" id="A0A9N9RJU2"/>
<evidence type="ECO:0000256" key="17">
    <source>
        <dbReference type="SAM" id="SignalP"/>
    </source>
</evidence>
<dbReference type="Pfam" id="PF08399">
    <property type="entry name" value="VWA_N"/>
    <property type="match status" value="1"/>
</dbReference>
<dbReference type="GO" id="GO:0046872">
    <property type="term" value="F:metal ion binding"/>
    <property type="evidence" value="ECO:0007669"/>
    <property type="project" value="UniProtKB-KW"/>
</dbReference>
<accession>A0A9N9RJU2</accession>
<dbReference type="PROSITE" id="PS50234">
    <property type="entry name" value="VWFA"/>
    <property type="match status" value="1"/>
</dbReference>
<keyword evidence="10" id="KW-1133">Transmembrane helix</keyword>
<dbReference type="SMART" id="SM00327">
    <property type="entry name" value="VWA"/>
    <property type="match status" value="1"/>
</dbReference>
<evidence type="ECO:0000256" key="11">
    <source>
        <dbReference type="ARBA" id="ARBA00023065"/>
    </source>
</evidence>
<evidence type="ECO:0000256" key="13">
    <source>
        <dbReference type="ARBA" id="ARBA00023157"/>
    </source>
</evidence>
<protein>
    <recommendedName>
        <fullName evidence="18">VWFA domain-containing protein</fullName>
    </recommendedName>
</protein>
<evidence type="ECO:0000256" key="10">
    <source>
        <dbReference type="ARBA" id="ARBA00022989"/>
    </source>
</evidence>
<evidence type="ECO:0000256" key="4">
    <source>
        <dbReference type="ARBA" id="ARBA00022673"/>
    </source>
</evidence>
<evidence type="ECO:0000313" key="20">
    <source>
        <dbReference type="Proteomes" id="UP001153620"/>
    </source>
</evidence>
<dbReference type="EMBL" id="OU895877">
    <property type="protein sequence ID" value="CAG9798476.1"/>
    <property type="molecule type" value="Genomic_DNA"/>
</dbReference>
<evidence type="ECO:0000256" key="16">
    <source>
        <dbReference type="SAM" id="MobiDB-lite"/>
    </source>
</evidence>
<keyword evidence="6" id="KW-0479">Metal-binding</keyword>
<evidence type="ECO:0000259" key="18">
    <source>
        <dbReference type="PROSITE" id="PS50234"/>
    </source>
</evidence>
<proteinExistence type="predicted"/>
<reference evidence="19" key="1">
    <citation type="submission" date="2022-01" db="EMBL/GenBank/DDBJ databases">
        <authorList>
            <person name="King R."/>
        </authorList>
    </citation>
    <scope>NUCLEOTIDE SEQUENCE</scope>
</reference>
<dbReference type="GO" id="GO:0005245">
    <property type="term" value="F:voltage-gated calcium channel activity"/>
    <property type="evidence" value="ECO:0007669"/>
    <property type="project" value="TreeGrafter"/>
</dbReference>
<keyword evidence="15" id="KW-0407">Ion channel</keyword>
<keyword evidence="14" id="KW-0325">Glycoprotein</keyword>
<dbReference type="InterPro" id="IPR013608">
    <property type="entry name" value="VWA_N"/>
</dbReference>
<evidence type="ECO:0000256" key="5">
    <source>
        <dbReference type="ARBA" id="ARBA00022692"/>
    </source>
</evidence>
<keyword evidence="11" id="KW-0406">Ion transport</keyword>
<feature type="signal peptide" evidence="17">
    <location>
        <begin position="1"/>
        <end position="24"/>
    </location>
</feature>
<gene>
    <name evidence="19" type="ORF">CHIRRI_LOCUS1458</name>
</gene>
<keyword evidence="7 17" id="KW-0732">Signal</keyword>
<dbReference type="Proteomes" id="UP001153620">
    <property type="component" value="Chromosome 1"/>
</dbReference>
<organism evidence="19 20">
    <name type="scientific">Chironomus riparius</name>
    <dbReference type="NCBI Taxonomy" id="315576"/>
    <lineage>
        <taxon>Eukaryota</taxon>
        <taxon>Metazoa</taxon>
        <taxon>Ecdysozoa</taxon>
        <taxon>Arthropoda</taxon>
        <taxon>Hexapoda</taxon>
        <taxon>Insecta</taxon>
        <taxon>Pterygota</taxon>
        <taxon>Neoptera</taxon>
        <taxon>Endopterygota</taxon>
        <taxon>Diptera</taxon>
        <taxon>Nematocera</taxon>
        <taxon>Chironomoidea</taxon>
        <taxon>Chironomidae</taxon>
        <taxon>Chironominae</taxon>
        <taxon>Chironomus</taxon>
    </lineage>
</organism>
<dbReference type="Pfam" id="PF13519">
    <property type="entry name" value="VWA_2"/>
    <property type="match status" value="1"/>
</dbReference>
<dbReference type="CDD" id="cd18774">
    <property type="entry name" value="PDC2_HK_sensor"/>
    <property type="match status" value="1"/>
</dbReference>
<dbReference type="Gene3D" id="3.40.50.410">
    <property type="entry name" value="von Willebrand factor, type A domain"/>
    <property type="match status" value="1"/>
</dbReference>
<comment type="subcellular location">
    <subcellularLocation>
        <location evidence="1">Membrane</location>
        <topology evidence="1">Single-pass type I membrane protein</topology>
    </subcellularLocation>
</comment>
<evidence type="ECO:0000256" key="14">
    <source>
        <dbReference type="ARBA" id="ARBA00023180"/>
    </source>
</evidence>
<evidence type="ECO:0000256" key="7">
    <source>
        <dbReference type="ARBA" id="ARBA00022729"/>
    </source>
</evidence>
<keyword evidence="5" id="KW-0812">Transmembrane</keyword>
<reference evidence="19" key="2">
    <citation type="submission" date="2022-10" db="EMBL/GenBank/DDBJ databases">
        <authorList>
            <consortium name="ENA_rothamsted_submissions"/>
            <consortium name="culmorum"/>
            <person name="King R."/>
        </authorList>
    </citation>
    <scope>NUCLEOTIDE SEQUENCE</scope>
</reference>
<evidence type="ECO:0000256" key="6">
    <source>
        <dbReference type="ARBA" id="ARBA00022723"/>
    </source>
</evidence>
<sequence length="1271" mass="148728">MTKVNVILMLIMINSYTKISGAQSLDVIDFEMVQQLSKQIGGKLLDIAETVTKRSEVQESFSQAKVVSKNGKKIVEEIAKDLHSLLHLRIEAVKRIALEVQKMPKVSDNATMYANYTFRNIRKRDKHKKQIDEERDARNLRLEQMSQEPNYTKKKKPNFDAPVCIKSDIKDLDGDGEDDDDDDEKISTFSEDVDIKSKEAGVFVPLDVYDKDINITKIIHRSRSIDKAFEANYKDDPTIGWQYFCNSSGLFRHYPATSWDFYPMNIYDCRMRHWFTNAATSSKDIIILIEQSGSMVGTRLDIAIDVVRNILDTLTINDFVNVFSFNDTIRPIIECRNISDKLIQATSSNIFELKQALGNIEAEDQTDLAEALNHTFKLLSETREKGSHCNQAIMLITDGMEYNETIQTIFKSNNWDKGNPVRVFSYLIGEMIPEHDYEQVKLMACENRGYYVQIDTKTETREQVLKYLPVMARPLALNRTQNPIIWSAVYADIMDAYRITNYDWNCKQRDMQRARMVDYLKFYQYYPCIREDDDDEDPPHRKYVFMTTVAMPAFEQDSKSSSLHGVVGIDVPLYEFERLFQQFRLGVNGYAFVIDENGHIFAHPDFRPFFQHELLKPSFNSVDMVEVELIDDSKGVRDYNPELLAMRKSMIDSNSGSNILPIVQHYDDMRRAMRFNRHYYWKKIDQTPFTVVVTFPGDAQNQIQIPEHEANAMKGSKLLSKYFQGNYRLHPDWIYCRTLKKNFEDIKLGRIDPDDCEMSPEEELEYYFEKFDKSGWKWKTTRNEKGAYKCDQRLVQALMYDAKATVNFPNEPSKKSNDFRTIFKKYKLYSSFISTHSGLLRFKIFEDDELENKKLSEEFGNSFKNSIDEDWYKHTVEFNRHEKSDKKSFIYSLPFDAQYQDRPLITVTSTVYATDGDENAPVAVVGFQFPHEELENLFGDKCAPHVEQTCYILDPNAYIIADSRREHKGKFFGSVENKLMKTLWDDNIYKFVTVYDYQGVCYEDRNVEYELLMNIVSSATTIFWHPLKHLWTTFIALLISLKTLIVYAARQSYIPNLMYPDPQYYYEDDKSSFCPYFEDGSFQRCLAEKGVTEKDNSTDEYEECLKNFTKRHDKCRDGLLWSEFIRKRHLNRTRPIKCDKFNQVFVLNLDASNFSRPYNKCERPFVVQRIANSNLILLIKKSECERNGQPFEFFDEPSNVSNYTGMAGLFCEKLQSSLYRKHSRSCFTHHVNEPKQKDKEDRTFCGRANRIEMQGKIVIIISLILMMLKLL</sequence>